<organism evidence="1 2">
    <name type="scientific">Pseudoalteromonas arctica A 37-1-2</name>
    <dbReference type="NCBI Taxonomy" id="1117313"/>
    <lineage>
        <taxon>Bacteria</taxon>
        <taxon>Pseudomonadati</taxon>
        <taxon>Pseudomonadota</taxon>
        <taxon>Gammaproteobacteria</taxon>
        <taxon>Alteromonadales</taxon>
        <taxon>Pseudoalteromonadaceae</taxon>
        <taxon>Pseudoalteromonas</taxon>
    </lineage>
</organism>
<dbReference type="EMBL" id="CP011025">
    <property type="protein sequence ID" value="ATC88259.1"/>
    <property type="molecule type" value="Genomic_DNA"/>
</dbReference>
<proteinExistence type="predicted"/>
<protein>
    <submittedName>
        <fullName evidence="1">Uncharacterized protein</fullName>
    </submittedName>
</protein>
<reference evidence="1 2" key="1">
    <citation type="journal article" date="2012" name="J. Bacteriol.">
        <title>Genome sequences of type strains of seven species of the marine bacterium Pseudoalteromonas.</title>
        <authorList>
            <person name="Xie B.B."/>
            <person name="Shu Y.L."/>
            <person name="Qin Q.L."/>
            <person name="Rong J.C."/>
            <person name="Zhang X.Y."/>
            <person name="Chen X.L."/>
            <person name="Shi M."/>
            <person name="He H.L."/>
            <person name="Zhou B.C."/>
            <person name="Zhang Y.Z."/>
        </authorList>
    </citation>
    <scope>NUCLEOTIDE SEQUENCE [LARGE SCALE GENOMIC DNA]</scope>
    <source>
        <strain evidence="1 2">A 37-1-2</strain>
    </source>
</reference>
<dbReference type="KEGG" id="part:PARC_a3951"/>
<name>A0A290S8N7_9GAMM</name>
<evidence type="ECO:0000313" key="1">
    <source>
        <dbReference type="EMBL" id="ATC88259.1"/>
    </source>
</evidence>
<dbReference type="AlphaFoldDB" id="A0A290S8N7"/>
<sequence>MPFQTTARFNSVICHTKSSYKWLPYTYFSAQKCTKTHLIHAINDAIRSIKELKNTD</sequence>
<dbReference type="Proteomes" id="UP000016505">
    <property type="component" value="Chromosome I"/>
</dbReference>
<accession>A0A290S8N7</accession>
<evidence type="ECO:0000313" key="2">
    <source>
        <dbReference type="Proteomes" id="UP000016505"/>
    </source>
</evidence>
<gene>
    <name evidence="1" type="ORF">PARC_a3951</name>
</gene>